<keyword evidence="9" id="KW-0131">Cell cycle</keyword>
<protein>
    <recommendedName>
        <fullName evidence="10">Structural maintenance of chromosomes protein</fullName>
    </recommendedName>
</protein>
<dbReference type="Pfam" id="PF06470">
    <property type="entry name" value="SMC_hinge"/>
    <property type="match status" value="1"/>
</dbReference>
<keyword evidence="7 11" id="KW-0175">Coiled coil</keyword>
<feature type="domain" description="SMC hinge" evidence="12">
    <location>
        <begin position="524"/>
        <end position="640"/>
    </location>
</feature>
<dbReference type="RefSeq" id="XP_009822458.1">
    <property type="nucleotide sequence ID" value="XM_009824156.1"/>
</dbReference>
<evidence type="ECO:0000256" key="6">
    <source>
        <dbReference type="ARBA" id="ARBA00022776"/>
    </source>
</evidence>
<dbReference type="InterPro" id="IPR024704">
    <property type="entry name" value="SMC"/>
</dbReference>
<keyword evidence="4" id="KW-0158">Chromosome</keyword>
<keyword evidence="5" id="KW-0132">Cell division</keyword>
<evidence type="ECO:0000256" key="8">
    <source>
        <dbReference type="ARBA" id="ARBA00023242"/>
    </source>
</evidence>
<dbReference type="SUPFAM" id="SSF75553">
    <property type="entry name" value="Smc hinge domain"/>
    <property type="match status" value="1"/>
</dbReference>
<dbReference type="RefSeq" id="XP_009822457.1">
    <property type="nucleotide sequence ID" value="XM_009824155.1"/>
</dbReference>
<comment type="subcellular location">
    <subcellularLocation>
        <location evidence="2">Chromosome</location>
    </subcellularLocation>
    <subcellularLocation>
        <location evidence="1 10">Nucleus</location>
    </subcellularLocation>
</comment>
<dbReference type="InterPro" id="IPR010935">
    <property type="entry name" value="SMC_hinge"/>
</dbReference>
<dbReference type="GO" id="GO:0008278">
    <property type="term" value="C:cohesin complex"/>
    <property type="evidence" value="ECO:0007669"/>
    <property type="project" value="InterPro"/>
</dbReference>
<dbReference type="InterPro" id="IPR027417">
    <property type="entry name" value="P-loop_NTPase"/>
</dbReference>
<evidence type="ECO:0000259" key="12">
    <source>
        <dbReference type="SMART" id="SM00968"/>
    </source>
</evidence>
<feature type="coiled-coil region" evidence="11">
    <location>
        <begin position="800"/>
        <end position="913"/>
    </location>
</feature>
<evidence type="ECO:0000256" key="4">
    <source>
        <dbReference type="ARBA" id="ARBA00022454"/>
    </source>
</evidence>
<proteinExistence type="inferred from homology"/>
<evidence type="ECO:0000256" key="11">
    <source>
        <dbReference type="SAM" id="Coils"/>
    </source>
</evidence>
<dbReference type="Gene3D" id="3.40.50.300">
    <property type="entry name" value="P-loop containing nucleotide triphosphate hydrolases"/>
    <property type="match status" value="2"/>
</dbReference>
<comment type="similarity">
    <text evidence="3">Belongs to the SMC family. SMC1 subfamily.</text>
</comment>
<dbReference type="STRING" id="112090.W4H8L0"/>
<feature type="coiled-coil region" evidence="11">
    <location>
        <begin position="316"/>
        <end position="364"/>
    </location>
</feature>
<keyword evidence="6" id="KW-0498">Mitosis</keyword>
<accession>W4H8L0</accession>
<dbReference type="VEuPathDB" id="FungiDB:H257_01118"/>
<dbReference type="PIRSF" id="PIRSF005719">
    <property type="entry name" value="SMC"/>
    <property type="match status" value="1"/>
</dbReference>
<evidence type="ECO:0000256" key="2">
    <source>
        <dbReference type="ARBA" id="ARBA00004286"/>
    </source>
</evidence>
<dbReference type="InterPro" id="IPR028468">
    <property type="entry name" value="Smc1_ABC"/>
</dbReference>
<keyword evidence="8 10" id="KW-0539">Nucleus</keyword>
<dbReference type="InterPro" id="IPR036277">
    <property type="entry name" value="SMC_hinge_sf"/>
</dbReference>
<evidence type="ECO:0000256" key="1">
    <source>
        <dbReference type="ARBA" id="ARBA00004123"/>
    </source>
</evidence>
<evidence type="ECO:0000256" key="5">
    <source>
        <dbReference type="ARBA" id="ARBA00022618"/>
    </source>
</evidence>
<dbReference type="GO" id="GO:0007062">
    <property type="term" value="P:sister chromatid cohesion"/>
    <property type="evidence" value="ECO:0007669"/>
    <property type="project" value="InterPro"/>
</dbReference>
<sequence>MGRILRLEVNNFKSYGGKQEIGPFARFTAVVGPNGSGKSNLMDAISFVLGVQSRQLRSNQLKDLLHKSGLAPTIPEGGAYVSLIYELDDDEKKRLHGKHSGESTSSRELTFTRCISEKGVGSYHINHQDKSYEEYESALKDLGILVKARNFLVFQGDVESIASKSPDQLTRMFELISSSEELKDEYEKCLQEKAVAEENTIFAYQKRKGLAAERKIVKEQKEEAERFKQRRNELAKTKQEYYLWQVRHLDVDASAHKHAIAQLSDKLATFQAKQQDIAALQKDQKKAHATQLKTCRHLDALAADVARELEDVAPRTIQLNEQIKHAKKKLDAASTNEKAMARNVDNHAREVQGLTADVQDLKQAQAELDASKDDQELVLEGAQVDEFNRIKNEAKVKTLQLRNTLGSLQMHHKADTGRLQALVRDEKEHSDELARMNEDHASAVARLVDIRRVVANSTSEIQDTEAELSNAEQFEKALADKKLAVKAELDQIHVKLRHVKDGMRQSKADQRKADTLETLTRLFPGVRGRLVDLCKPIQRKYNMAVTVATGKHMDALVVSDYKTAGDCIQYLREQRLESVEFIPLDRIRVTPPNERFRRLGDNIKLVVDVIACDADIQPAVAYAVSDSIVCESIDDARDVCFRRNEKVKAVTLNGMVVSKNGSMTGGKTHKDAARSERWDEKETAALKAQREQLHAQLASLDKESTGVVRKQTLETKLGSLTNRLRYANADIKTTESKLPKILARQTECQKVLQQIAPEIQTLRGAIAARESSMARLEVEINMVEDSLFEGFSHQFGIASIREYEENVVKQRQERSDRRQQLDSHLAKVQAQLQYLQAQDLPSDWAKLKDNIAKQKRALKALEKEKTDLQTQTAALEVTSERHVEASTAAHDTLKRIEGELKAISKQRDDQSAKAASVQKQLAVEETAVERFKDKKGEVLKRATMDQVKLPVVGDAVGSDDEDVDMSGESISLTNQADTRYAANEIDFSSLEQLHLDSDKARQDHLLKYEQTIAAIAGDLERMQPNMKALDKYDEIQARISHEEEELEKIKASATVACQRFEAVKDARYERFMEAFTHVSECIDDTYKNLTKSSKHPLGGTAYLSLENSEEPYLHGMKYNAMPPMKRFREMEQLSGGEKTVAALALLFAIHSYHPSPFFVLDEVDAALDNVNVNKVSTYIQKCAFQCVVISLKDAFYEKADALLGVCKDISSQRSKVLTLDLTAYDE</sequence>
<dbReference type="EMBL" id="KI913115">
    <property type="protein sequence ID" value="ETV87595.1"/>
    <property type="molecule type" value="Genomic_DNA"/>
</dbReference>
<dbReference type="GO" id="GO:0005524">
    <property type="term" value="F:ATP binding"/>
    <property type="evidence" value="ECO:0007669"/>
    <property type="project" value="InterPro"/>
</dbReference>
<feature type="coiled-coil region" evidence="11">
    <location>
        <begin position="179"/>
        <end position="237"/>
    </location>
</feature>
<evidence type="ECO:0000256" key="3">
    <source>
        <dbReference type="ARBA" id="ARBA00005597"/>
    </source>
</evidence>
<dbReference type="GO" id="GO:0016887">
    <property type="term" value="F:ATP hydrolysis activity"/>
    <property type="evidence" value="ECO:0007669"/>
    <property type="project" value="InterPro"/>
</dbReference>
<dbReference type="CDD" id="cd03275">
    <property type="entry name" value="ABC_SMC1_euk"/>
    <property type="match status" value="1"/>
</dbReference>
<dbReference type="AlphaFoldDB" id="W4H8L0"/>
<feature type="coiled-coil region" evidence="11">
    <location>
        <begin position="419"/>
        <end position="474"/>
    </location>
</feature>
<dbReference type="Gene3D" id="1.20.1060.20">
    <property type="match status" value="1"/>
</dbReference>
<dbReference type="Pfam" id="PF02463">
    <property type="entry name" value="SMC_N"/>
    <property type="match status" value="1"/>
</dbReference>
<evidence type="ECO:0000256" key="7">
    <source>
        <dbReference type="ARBA" id="ARBA00023054"/>
    </source>
</evidence>
<dbReference type="Gene3D" id="3.30.70.1620">
    <property type="match status" value="1"/>
</dbReference>
<evidence type="ECO:0000256" key="10">
    <source>
        <dbReference type="PIRNR" id="PIRNR005719"/>
    </source>
</evidence>
<dbReference type="SMART" id="SM00968">
    <property type="entry name" value="SMC_hinge"/>
    <property type="match status" value="1"/>
</dbReference>
<dbReference type="GO" id="GO:0005634">
    <property type="term" value="C:nucleus"/>
    <property type="evidence" value="ECO:0007669"/>
    <property type="project" value="UniProtKB-SubCell"/>
</dbReference>
<evidence type="ECO:0000256" key="9">
    <source>
        <dbReference type="ARBA" id="ARBA00023306"/>
    </source>
</evidence>
<dbReference type="EMBL" id="KI913115">
    <property type="protein sequence ID" value="ETV87594.1"/>
    <property type="molecule type" value="Genomic_DNA"/>
</dbReference>
<name>W4H8L0_APHAT</name>
<reference evidence="13" key="1">
    <citation type="submission" date="2013-12" db="EMBL/GenBank/DDBJ databases">
        <title>The Genome Sequence of Aphanomyces astaci APO3.</title>
        <authorList>
            <consortium name="The Broad Institute Genomics Platform"/>
            <person name="Russ C."/>
            <person name="Tyler B."/>
            <person name="van West P."/>
            <person name="Dieguez-Uribeondo J."/>
            <person name="Young S.K."/>
            <person name="Zeng Q."/>
            <person name="Gargeya S."/>
            <person name="Fitzgerald M."/>
            <person name="Abouelleil A."/>
            <person name="Alvarado L."/>
            <person name="Chapman S.B."/>
            <person name="Gainer-Dewar J."/>
            <person name="Goldberg J."/>
            <person name="Griggs A."/>
            <person name="Gujja S."/>
            <person name="Hansen M."/>
            <person name="Howarth C."/>
            <person name="Imamovic A."/>
            <person name="Ireland A."/>
            <person name="Larimer J."/>
            <person name="McCowan C."/>
            <person name="Murphy C."/>
            <person name="Pearson M."/>
            <person name="Poon T.W."/>
            <person name="Priest M."/>
            <person name="Roberts A."/>
            <person name="Saif S."/>
            <person name="Shea T."/>
            <person name="Sykes S."/>
            <person name="Wortman J."/>
            <person name="Nusbaum C."/>
            <person name="Birren B."/>
        </authorList>
    </citation>
    <scope>NUCLEOTIDE SEQUENCE [LARGE SCALE GENOMIC DNA]</scope>
    <source>
        <strain evidence="13">APO3</strain>
    </source>
</reference>
<dbReference type="GO" id="GO:0003677">
    <property type="term" value="F:DNA binding"/>
    <property type="evidence" value="ECO:0007669"/>
    <property type="project" value="TreeGrafter"/>
</dbReference>
<dbReference type="InterPro" id="IPR003395">
    <property type="entry name" value="RecF/RecN/SMC_N"/>
</dbReference>
<dbReference type="OrthoDB" id="5575062at2759"/>
<dbReference type="SUPFAM" id="SSF52540">
    <property type="entry name" value="P-loop containing nucleoside triphosphate hydrolases"/>
    <property type="match status" value="1"/>
</dbReference>
<feature type="coiled-coil region" evidence="11">
    <location>
        <begin position="1025"/>
        <end position="1052"/>
    </location>
</feature>
<evidence type="ECO:0000313" key="13">
    <source>
        <dbReference type="EMBL" id="ETV87594.1"/>
    </source>
</evidence>
<organism evidence="13">
    <name type="scientific">Aphanomyces astaci</name>
    <name type="common">Crayfish plague agent</name>
    <dbReference type="NCBI Taxonomy" id="112090"/>
    <lineage>
        <taxon>Eukaryota</taxon>
        <taxon>Sar</taxon>
        <taxon>Stramenopiles</taxon>
        <taxon>Oomycota</taxon>
        <taxon>Saprolegniomycetes</taxon>
        <taxon>Saprolegniales</taxon>
        <taxon>Verrucalvaceae</taxon>
        <taxon>Aphanomyces</taxon>
    </lineage>
</organism>
<dbReference type="GeneID" id="20803114"/>
<dbReference type="GO" id="GO:0051301">
    <property type="term" value="P:cell division"/>
    <property type="evidence" value="ECO:0007669"/>
    <property type="project" value="UniProtKB-KW"/>
</dbReference>
<gene>
    <name evidence="13" type="ORF">H257_01118</name>
</gene>
<dbReference type="PANTHER" id="PTHR18937:SF12">
    <property type="entry name" value="STRUCTURAL MAINTENANCE OF CHROMOSOMES PROTEIN"/>
    <property type="match status" value="1"/>
</dbReference>
<dbReference type="PANTHER" id="PTHR18937">
    <property type="entry name" value="STRUCTURAL MAINTENANCE OF CHROMOSOMES SMC FAMILY MEMBER"/>
    <property type="match status" value="1"/>
</dbReference>